<dbReference type="Pfam" id="PF00005">
    <property type="entry name" value="ABC_tran"/>
    <property type="match status" value="1"/>
</dbReference>
<dbReference type="InterPro" id="IPR003439">
    <property type="entry name" value="ABC_transporter-like_ATP-bd"/>
</dbReference>
<dbReference type="InterPro" id="IPR003593">
    <property type="entry name" value="AAA+_ATPase"/>
</dbReference>
<protein>
    <submittedName>
        <fullName evidence="6">ABC-2 type transport system ATP-binding protein</fullName>
    </submittedName>
</protein>
<evidence type="ECO:0000256" key="2">
    <source>
        <dbReference type="ARBA" id="ARBA00022448"/>
    </source>
</evidence>
<dbReference type="SMART" id="SM00382">
    <property type="entry name" value="AAA"/>
    <property type="match status" value="1"/>
</dbReference>
<dbReference type="Gene3D" id="3.40.50.300">
    <property type="entry name" value="P-loop containing nucleotide triphosphate hydrolases"/>
    <property type="match status" value="1"/>
</dbReference>
<dbReference type="InterPro" id="IPR027417">
    <property type="entry name" value="P-loop_NTPase"/>
</dbReference>
<dbReference type="AlphaFoldDB" id="A0A542SQQ4"/>
<evidence type="ECO:0000256" key="4">
    <source>
        <dbReference type="ARBA" id="ARBA00022840"/>
    </source>
</evidence>
<dbReference type="GO" id="GO:0005524">
    <property type="term" value="F:ATP binding"/>
    <property type="evidence" value="ECO:0007669"/>
    <property type="project" value="UniProtKB-KW"/>
</dbReference>
<dbReference type="PANTHER" id="PTHR43335">
    <property type="entry name" value="ABC TRANSPORTER, ATP-BINDING PROTEIN"/>
    <property type="match status" value="1"/>
</dbReference>
<dbReference type="EMBL" id="VFNV01000001">
    <property type="protein sequence ID" value="TQK76951.1"/>
    <property type="molecule type" value="Genomic_DNA"/>
</dbReference>
<name>A0A542SQQ4_9MICO</name>
<comment type="caution">
    <text evidence="6">The sequence shown here is derived from an EMBL/GenBank/DDBJ whole genome shotgun (WGS) entry which is preliminary data.</text>
</comment>
<organism evidence="6 7">
    <name type="scientific">Rarobacter incanus</name>
    <dbReference type="NCBI Taxonomy" id="153494"/>
    <lineage>
        <taxon>Bacteria</taxon>
        <taxon>Bacillati</taxon>
        <taxon>Actinomycetota</taxon>
        <taxon>Actinomycetes</taxon>
        <taxon>Micrococcales</taxon>
        <taxon>Rarobacteraceae</taxon>
        <taxon>Rarobacter</taxon>
    </lineage>
</organism>
<keyword evidence="2" id="KW-0813">Transport</keyword>
<dbReference type="RefSeq" id="WP_142112572.1">
    <property type="nucleotide sequence ID" value="NZ_BAAATB010000004.1"/>
</dbReference>
<dbReference type="GO" id="GO:0016887">
    <property type="term" value="F:ATP hydrolysis activity"/>
    <property type="evidence" value="ECO:0007669"/>
    <property type="project" value="InterPro"/>
</dbReference>
<evidence type="ECO:0000256" key="1">
    <source>
        <dbReference type="ARBA" id="ARBA00005417"/>
    </source>
</evidence>
<dbReference type="OrthoDB" id="9804819at2"/>
<evidence type="ECO:0000256" key="3">
    <source>
        <dbReference type="ARBA" id="ARBA00022741"/>
    </source>
</evidence>
<reference evidence="6 7" key="1">
    <citation type="submission" date="2019-06" db="EMBL/GenBank/DDBJ databases">
        <title>Sequencing the genomes of 1000 actinobacteria strains.</title>
        <authorList>
            <person name="Klenk H.-P."/>
        </authorList>
    </citation>
    <scope>NUCLEOTIDE SEQUENCE [LARGE SCALE GENOMIC DNA]</scope>
    <source>
        <strain evidence="6 7">DSM 10596</strain>
    </source>
</reference>
<evidence type="ECO:0000259" key="5">
    <source>
        <dbReference type="PROSITE" id="PS50893"/>
    </source>
</evidence>
<proteinExistence type="inferred from homology"/>
<keyword evidence="7" id="KW-1185">Reference proteome</keyword>
<evidence type="ECO:0000313" key="7">
    <source>
        <dbReference type="Proteomes" id="UP000316181"/>
    </source>
</evidence>
<dbReference type="PROSITE" id="PS50893">
    <property type="entry name" value="ABC_TRANSPORTER_2"/>
    <property type="match status" value="1"/>
</dbReference>
<accession>A0A542SQQ4</accession>
<gene>
    <name evidence="6" type="ORF">FB389_1654</name>
</gene>
<sequence length="316" mass="33216">MEPTTAPAISIRSLTKRYGAREVVSKLSFDVHPGRVTGFLGPNGAGKTTTLRMLLGLARPTSGSASFGHLAYADLPDPGKLVGASIAADAFHPGRTARDHLRVYAPAVGAAERRIDELLGFLGIADAAQRRVGEFSTGMRQRLSLATALLGDPQVLILDEPTNGLDPEGIAWLREFLRAYAARGRAVLVSSHMLLEVQQSVDDVVVIARGTLIHASSLADLSAMAVATVRVAGPDMAGLRDLATRRGWTIVGGSHRAASELELRGIGAAAVGKAAFDAGIELHELVENRPSLEDVFLQMVSAAEPDSHVGVGQVPS</sequence>
<dbReference type="Proteomes" id="UP000316181">
    <property type="component" value="Unassembled WGS sequence"/>
</dbReference>
<evidence type="ECO:0000313" key="6">
    <source>
        <dbReference type="EMBL" id="TQK76951.1"/>
    </source>
</evidence>
<comment type="similarity">
    <text evidence="1">Belongs to the ABC transporter superfamily.</text>
</comment>
<dbReference type="PANTHER" id="PTHR43335:SF4">
    <property type="entry name" value="ABC TRANSPORTER, ATP-BINDING PROTEIN"/>
    <property type="match status" value="1"/>
</dbReference>
<keyword evidence="4 6" id="KW-0067">ATP-binding</keyword>
<dbReference type="SUPFAM" id="SSF52540">
    <property type="entry name" value="P-loop containing nucleoside triphosphate hydrolases"/>
    <property type="match status" value="1"/>
</dbReference>
<keyword evidence="3" id="KW-0547">Nucleotide-binding</keyword>
<feature type="domain" description="ABC transporter" evidence="5">
    <location>
        <begin position="9"/>
        <end position="234"/>
    </location>
</feature>